<dbReference type="GO" id="GO:0042475">
    <property type="term" value="P:odontogenesis of dentin-containing tooth"/>
    <property type="evidence" value="ECO:0007669"/>
    <property type="project" value="InterPro"/>
</dbReference>
<dbReference type="GO" id="GO:0070175">
    <property type="term" value="P:positive regulation of enamel mineralization"/>
    <property type="evidence" value="ECO:0007669"/>
    <property type="project" value="InterPro"/>
</dbReference>
<reference evidence="1 2" key="1">
    <citation type="journal article" date="2012" name="Genome Biol.">
        <title>Sequencing three crocodilian genomes to illuminate the evolution of archosaurs and amniotes.</title>
        <authorList>
            <person name="St John J.A."/>
            <person name="Braun E.L."/>
            <person name="Isberg S.R."/>
            <person name="Miles L.G."/>
            <person name="Chong A.Y."/>
            <person name="Gongora J."/>
            <person name="Dalzell P."/>
            <person name="Moran C."/>
            <person name="Bed'hom B."/>
            <person name="Abzhanov A."/>
            <person name="Burgess S.C."/>
            <person name="Cooksey A.M."/>
            <person name="Castoe T.A."/>
            <person name="Crawford N.G."/>
            <person name="Densmore L.D."/>
            <person name="Drew J.C."/>
            <person name="Edwards S.V."/>
            <person name="Faircloth B.C."/>
            <person name="Fujita M.K."/>
            <person name="Greenwold M.J."/>
            <person name="Hoffmann F.G."/>
            <person name="Howard J.M."/>
            <person name="Iguchi T."/>
            <person name="Janes D.E."/>
            <person name="Khan S.Y."/>
            <person name="Kohno S."/>
            <person name="de Koning A.J."/>
            <person name="Lance S.L."/>
            <person name="McCarthy F.M."/>
            <person name="McCormack J.E."/>
            <person name="Merchant M.E."/>
            <person name="Peterson D.G."/>
            <person name="Pollock D.D."/>
            <person name="Pourmand N."/>
            <person name="Raney B.J."/>
            <person name="Roessler K.A."/>
            <person name="Sanford J.R."/>
            <person name="Sawyer R.H."/>
            <person name="Schmidt C.J."/>
            <person name="Triplett E.W."/>
            <person name="Tuberville T.D."/>
            <person name="Venegas-Anaya M."/>
            <person name="Howard J.T."/>
            <person name="Jarvis E.D."/>
            <person name="Guillette L.J.Jr."/>
            <person name="Glenn T.C."/>
            <person name="Green R.E."/>
            <person name="Ray D.A."/>
        </authorList>
    </citation>
    <scope>NUCLEOTIDE SEQUENCE [LARGE SCALE GENOMIC DNA]</scope>
    <source>
        <strain evidence="1">KSC_2009_1</strain>
    </source>
</reference>
<protein>
    <submittedName>
        <fullName evidence="1">Amelotin</fullName>
    </submittedName>
</protein>
<dbReference type="Pfam" id="PF15757">
    <property type="entry name" value="Amelotin"/>
    <property type="match status" value="1"/>
</dbReference>
<proteinExistence type="predicted"/>
<dbReference type="AlphaFoldDB" id="A0A151NE85"/>
<evidence type="ECO:0000313" key="1">
    <source>
        <dbReference type="EMBL" id="KYO35092.1"/>
    </source>
</evidence>
<dbReference type="PANTHER" id="PTHR36858">
    <property type="entry name" value="AMELOTIN"/>
    <property type="match status" value="1"/>
</dbReference>
<dbReference type="Proteomes" id="UP000050525">
    <property type="component" value="Unassembled WGS sequence"/>
</dbReference>
<dbReference type="PANTHER" id="PTHR36858:SF1">
    <property type="entry name" value="AMELOTIN"/>
    <property type="match status" value="1"/>
</dbReference>
<dbReference type="GO" id="GO:0005911">
    <property type="term" value="C:cell-cell junction"/>
    <property type="evidence" value="ECO:0007669"/>
    <property type="project" value="TreeGrafter"/>
</dbReference>
<keyword evidence="2" id="KW-1185">Reference proteome</keyword>
<accession>A0A151NE85</accession>
<dbReference type="STRING" id="8496.A0A151NE85"/>
<dbReference type="InterPro" id="IPR031501">
    <property type="entry name" value="Amelotin"/>
</dbReference>
<evidence type="ECO:0000313" key="2">
    <source>
        <dbReference type="Proteomes" id="UP000050525"/>
    </source>
</evidence>
<organism evidence="1 2">
    <name type="scientific">Alligator mississippiensis</name>
    <name type="common">American alligator</name>
    <dbReference type="NCBI Taxonomy" id="8496"/>
    <lineage>
        <taxon>Eukaryota</taxon>
        <taxon>Metazoa</taxon>
        <taxon>Chordata</taxon>
        <taxon>Craniata</taxon>
        <taxon>Vertebrata</taxon>
        <taxon>Euteleostomi</taxon>
        <taxon>Archelosauria</taxon>
        <taxon>Archosauria</taxon>
        <taxon>Crocodylia</taxon>
        <taxon>Alligatoridae</taxon>
        <taxon>Alligatorinae</taxon>
        <taxon>Alligator</taxon>
    </lineage>
</organism>
<dbReference type="EMBL" id="AKHW03003207">
    <property type="protein sequence ID" value="KYO35092.1"/>
    <property type="molecule type" value="Genomic_DNA"/>
</dbReference>
<dbReference type="GO" id="GO:0005604">
    <property type="term" value="C:basement membrane"/>
    <property type="evidence" value="ECO:0007669"/>
    <property type="project" value="TreeGrafter"/>
</dbReference>
<gene>
    <name evidence="1" type="primary">AMTN</name>
    <name evidence="1" type="ORF">Y1Q_0000983</name>
</gene>
<sequence>MNQHGKKELFERNLSETIVTWSICSLVWCILETEVEVTCCSKVAIQSMKTVILLLCLLGTAFSLPVRQAGTLPVSNSREILQLMRLYSSLGNIPQQTQQQVNPGLGLPPAQLLPDQTALLAQQANQVFPTLNFIPLTRVWPFGADINLVNGAAGGVPITQTLPTGAGGANTQHLVPQQGVLPLILGQMGPQGLGVSSEEMQTDAQILAGLILLGLQGLLQANQAVANSEGLDIVFPAGQTGVNQGSPGQLPSPEGTADMSGATLPAGIKKGSQTPESITEAASGVYTTPPGFRQLDSEQVTDAIFAEPAILLNMEANEIQAPPTTDIGTGTVHSINLHTQGYDNKIGVSPVRGDRALPLANIDVKALREYKSRSA</sequence>
<name>A0A151NE85_ALLMI</name>
<comment type="caution">
    <text evidence="1">The sequence shown here is derived from an EMBL/GenBank/DDBJ whole genome shotgun (WGS) entry which is preliminary data.</text>
</comment>